<accession>A0A9K3LHD2</accession>
<dbReference type="PANTHER" id="PTHR11947">
    <property type="entry name" value="PYRUVATE DEHYDROGENASE KINASE"/>
    <property type="match status" value="1"/>
</dbReference>
<gene>
    <name evidence="4" type="ORF">IV203_036820</name>
</gene>
<evidence type="ECO:0000256" key="2">
    <source>
        <dbReference type="SAM" id="MobiDB-lite"/>
    </source>
</evidence>
<protein>
    <recommendedName>
        <fullName evidence="1">Protein-serine/threonine kinase</fullName>
        <ecNumber evidence="1">2.7.11.-</ecNumber>
    </recommendedName>
</protein>
<dbReference type="Pfam" id="PF10436">
    <property type="entry name" value="BCDHK_Adom3"/>
    <property type="match status" value="1"/>
</dbReference>
<dbReference type="EMBL" id="JAGRRH010000013">
    <property type="protein sequence ID" value="KAG7361719.1"/>
    <property type="molecule type" value="Genomic_DNA"/>
</dbReference>
<feature type="region of interest" description="Disordered" evidence="2">
    <location>
        <begin position="137"/>
        <end position="172"/>
    </location>
</feature>
<dbReference type="Proteomes" id="UP000693970">
    <property type="component" value="Unassembled WGS sequence"/>
</dbReference>
<comment type="caution">
    <text evidence="4">The sequence shown here is derived from an EMBL/GenBank/DDBJ whole genome shotgun (WGS) entry which is preliminary data.</text>
</comment>
<keyword evidence="1" id="KW-0808">Transferase</keyword>
<dbReference type="InterPro" id="IPR018955">
    <property type="entry name" value="BCDHK/PDK_N"/>
</dbReference>
<evidence type="ECO:0000259" key="3">
    <source>
        <dbReference type="PROSITE" id="PS50109"/>
    </source>
</evidence>
<organism evidence="4 5">
    <name type="scientific">Nitzschia inconspicua</name>
    <dbReference type="NCBI Taxonomy" id="303405"/>
    <lineage>
        <taxon>Eukaryota</taxon>
        <taxon>Sar</taxon>
        <taxon>Stramenopiles</taxon>
        <taxon>Ochrophyta</taxon>
        <taxon>Bacillariophyta</taxon>
        <taxon>Bacillariophyceae</taxon>
        <taxon>Bacillariophycidae</taxon>
        <taxon>Bacillariales</taxon>
        <taxon>Bacillariaceae</taxon>
        <taxon>Nitzschia</taxon>
    </lineage>
</organism>
<keyword evidence="1" id="KW-0547">Nucleotide-binding</keyword>
<dbReference type="EC" id="2.7.11.-" evidence="1"/>
<sequence length="608" mass="68143">MMNIALVRKCQQRFRNNVATAAAIHRLDARQSLIYRSSVAISTEIYRGPNLSIPKDWSEKFGCPMYPSRNMTPKMNLVAGCCKRHKSNWANPVASTYSEPTSLKFSYPFWSAPRTAYTSHSRPAFSTYITAPASNTTASLTSNNNNAPPNKEAADESPDDGGTESETTSSLFKNSSNQKLNLLLHVDMDKLKQMASKRCTPLSLKDMYKYAVKDVNNSEQRLWNAQFLHKELPIRMAQRAYDLLTLPHGLNETAAILQVAHVYLLYLEQFENCPVPTTVETEERFTNMLQHMILERSSIPNAIAKGIDVWAANQKVDVVGEAGDAADPDEDEEQRFQDMEDALYRFFTARVGVRFLRQHHIMSSPKRLREVATSSAANSDEDDEFFLGCIQTNCEPVHEVRKVVKYVQKQTEDHYGTCPEIQIIDTASSPPRNGSTLQKGNFTYVPHHLRYMVGELLKNSCRATIKKHVESKASGNMPPIRIVIVKGEEDVTIKIADRGGGIPRSKMSKIWKFAHSTAASDENETDFGVDEFTGAKIRGFGLPLARIYARYLGGELTLKSLEGYGVDAYLHLPRLGDACENLPLQVQFSPSNLNSNAPRRSVESTVML</sequence>
<evidence type="ECO:0000313" key="4">
    <source>
        <dbReference type="EMBL" id="KAG7361719.1"/>
    </source>
</evidence>
<dbReference type="Pfam" id="PF02518">
    <property type="entry name" value="HATPase_c"/>
    <property type="match status" value="1"/>
</dbReference>
<dbReference type="InterPro" id="IPR039028">
    <property type="entry name" value="BCKD/PDK"/>
</dbReference>
<keyword evidence="1 4" id="KW-0418">Kinase</keyword>
<dbReference type="OrthoDB" id="241648at2759"/>
<reference evidence="4" key="1">
    <citation type="journal article" date="2021" name="Sci. Rep.">
        <title>Diploid genomic architecture of Nitzschia inconspicua, an elite biomass production diatom.</title>
        <authorList>
            <person name="Oliver A."/>
            <person name="Podell S."/>
            <person name="Pinowska A."/>
            <person name="Traller J.C."/>
            <person name="Smith S.R."/>
            <person name="McClure R."/>
            <person name="Beliaev A."/>
            <person name="Bohutskyi P."/>
            <person name="Hill E.A."/>
            <person name="Rabines A."/>
            <person name="Zheng H."/>
            <person name="Allen L.Z."/>
            <person name="Kuo A."/>
            <person name="Grigoriev I.V."/>
            <person name="Allen A.E."/>
            <person name="Hazlebeck D."/>
            <person name="Allen E.E."/>
        </authorList>
    </citation>
    <scope>NUCLEOTIDE SEQUENCE</scope>
    <source>
        <strain evidence="4">Hildebrandi</strain>
    </source>
</reference>
<dbReference type="InterPro" id="IPR005467">
    <property type="entry name" value="His_kinase_dom"/>
</dbReference>
<proteinExistence type="inferred from homology"/>
<name>A0A9K3LHD2_9STRA</name>
<reference evidence="4" key="2">
    <citation type="submission" date="2021-04" db="EMBL/GenBank/DDBJ databases">
        <authorList>
            <person name="Podell S."/>
        </authorList>
    </citation>
    <scope>NUCLEOTIDE SEQUENCE</scope>
    <source>
        <strain evidence="4">Hildebrandi</strain>
    </source>
</reference>
<comment type="similarity">
    <text evidence="1">Belongs to the PDK/BCKDK protein kinase family.</text>
</comment>
<feature type="compositionally biased region" description="Low complexity" evidence="2">
    <location>
        <begin position="137"/>
        <end position="150"/>
    </location>
</feature>
<dbReference type="PROSITE" id="PS50109">
    <property type="entry name" value="HIS_KIN"/>
    <property type="match status" value="1"/>
</dbReference>
<comment type="subcellular location">
    <subcellularLocation>
        <location evidence="1">Mitochondrion matrix</location>
    </subcellularLocation>
</comment>
<keyword evidence="5" id="KW-1185">Reference proteome</keyword>
<dbReference type="GO" id="GO:0010906">
    <property type="term" value="P:regulation of glucose metabolic process"/>
    <property type="evidence" value="ECO:0007669"/>
    <property type="project" value="TreeGrafter"/>
</dbReference>
<evidence type="ECO:0000256" key="1">
    <source>
        <dbReference type="RuleBase" id="RU366032"/>
    </source>
</evidence>
<evidence type="ECO:0000313" key="5">
    <source>
        <dbReference type="Proteomes" id="UP000693970"/>
    </source>
</evidence>
<keyword evidence="1" id="KW-0496">Mitochondrion</keyword>
<dbReference type="SMART" id="SM00387">
    <property type="entry name" value="HATPase_c"/>
    <property type="match status" value="1"/>
</dbReference>
<dbReference type="AlphaFoldDB" id="A0A9K3LHD2"/>
<dbReference type="PANTHER" id="PTHR11947:SF3">
    <property type="entry name" value="[PYRUVATE DEHYDROGENASE (ACETYL-TRANSFERRING)] KINASE, MITOCHONDRIAL"/>
    <property type="match status" value="1"/>
</dbReference>
<dbReference type="InterPro" id="IPR003594">
    <property type="entry name" value="HATPase_dom"/>
</dbReference>
<dbReference type="GO" id="GO:0005759">
    <property type="term" value="C:mitochondrial matrix"/>
    <property type="evidence" value="ECO:0007669"/>
    <property type="project" value="UniProtKB-SubCell"/>
</dbReference>
<dbReference type="GO" id="GO:0005524">
    <property type="term" value="F:ATP binding"/>
    <property type="evidence" value="ECO:0007669"/>
    <property type="project" value="UniProtKB-UniRule"/>
</dbReference>
<dbReference type="GO" id="GO:0004740">
    <property type="term" value="F:pyruvate dehydrogenase (acetyl-transferring) kinase activity"/>
    <property type="evidence" value="ECO:0007669"/>
    <property type="project" value="TreeGrafter"/>
</dbReference>
<feature type="domain" description="Histidine kinase" evidence="3">
    <location>
        <begin position="449"/>
        <end position="576"/>
    </location>
</feature>
<keyword evidence="1" id="KW-0067">ATP-binding</keyword>